<organism evidence="1 2">
    <name type="scientific">Lactuca sativa</name>
    <name type="common">Garden lettuce</name>
    <dbReference type="NCBI Taxonomy" id="4236"/>
    <lineage>
        <taxon>Eukaryota</taxon>
        <taxon>Viridiplantae</taxon>
        <taxon>Streptophyta</taxon>
        <taxon>Embryophyta</taxon>
        <taxon>Tracheophyta</taxon>
        <taxon>Spermatophyta</taxon>
        <taxon>Magnoliopsida</taxon>
        <taxon>eudicotyledons</taxon>
        <taxon>Gunneridae</taxon>
        <taxon>Pentapetalae</taxon>
        <taxon>asterids</taxon>
        <taxon>campanulids</taxon>
        <taxon>Asterales</taxon>
        <taxon>Asteraceae</taxon>
        <taxon>Cichorioideae</taxon>
        <taxon>Cichorieae</taxon>
        <taxon>Lactucinae</taxon>
        <taxon>Lactuca</taxon>
    </lineage>
</organism>
<dbReference type="AlphaFoldDB" id="A0A9R1WAL1"/>
<gene>
    <name evidence="1" type="ORF">LSAT_V11C200096480</name>
</gene>
<accession>A0A9R1WAL1</accession>
<evidence type="ECO:0000313" key="2">
    <source>
        <dbReference type="Proteomes" id="UP000235145"/>
    </source>
</evidence>
<dbReference type="EMBL" id="NBSK02000002">
    <property type="protein sequence ID" value="KAJ0220393.1"/>
    <property type="molecule type" value="Genomic_DNA"/>
</dbReference>
<evidence type="ECO:0000313" key="1">
    <source>
        <dbReference type="EMBL" id="KAJ0220393.1"/>
    </source>
</evidence>
<name>A0A9R1WAL1_LACSA</name>
<comment type="caution">
    <text evidence="1">The sequence shown here is derived from an EMBL/GenBank/DDBJ whole genome shotgun (WGS) entry which is preliminary data.</text>
</comment>
<keyword evidence="2" id="KW-1185">Reference proteome</keyword>
<protein>
    <submittedName>
        <fullName evidence="1">Uncharacterized protein</fullName>
    </submittedName>
</protein>
<dbReference type="Proteomes" id="UP000235145">
    <property type="component" value="Unassembled WGS sequence"/>
</dbReference>
<reference evidence="1 2" key="1">
    <citation type="journal article" date="2017" name="Nat. Commun.">
        <title>Genome assembly with in vitro proximity ligation data and whole-genome triplication in lettuce.</title>
        <authorList>
            <person name="Reyes-Chin-Wo S."/>
            <person name="Wang Z."/>
            <person name="Yang X."/>
            <person name="Kozik A."/>
            <person name="Arikit S."/>
            <person name="Song C."/>
            <person name="Xia L."/>
            <person name="Froenicke L."/>
            <person name="Lavelle D.O."/>
            <person name="Truco M.J."/>
            <person name="Xia R."/>
            <person name="Zhu S."/>
            <person name="Xu C."/>
            <person name="Xu H."/>
            <person name="Xu X."/>
            <person name="Cox K."/>
            <person name="Korf I."/>
            <person name="Meyers B.C."/>
            <person name="Michelmore R.W."/>
        </authorList>
    </citation>
    <scope>NUCLEOTIDE SEQUENCE [LARGE SCALE GENOMIC DNA]</scope>
    <source>
        <strain evidence="2">cv. Salinas</strain>
        <tissue evidence="1">Seedlings</tissue>
    </source>
</reference>
<proteinExistence type="predicted"/>
<sequence length="105" mass="11845">MDTQIPTASLHYTNREFSKLDRFDDRVKFILLVLKFAYVLDPKLTPIPVDPIPEVGKTVDPMVISNIEKAKGSIQEIYGVLWNSSTRHMRKVLTNTLCLSVGLGV</sequence>